<accession>A0ABX0C6X2</accession>
<organism evidence="2 3">
    <name type="scientific">Amycolatopsis rubida</name>
    <dbReference type="NCBI Taxonomy" id="112413"/>
    <lineage>
        <taxon>Bacteria</taxon>
        <taxon>Bacillati</taxon>
        <taxon>Actinomycetota</taxon>
        <taxon>Actinomycetes</taxon>
        <taxon>Pseudonocardiales</taxon>
        <taxon>Pseudonocardiaceae</taxon>
        <taxon>Amycolatopsis</taxon>
    </lineage>
</organism>
<evidence type="ECO:0000313" key="2">
    <source>
        <dbReference type="EMBL" id="NEC62442.1"/>
    </source>
</evidence>
<dbReference type="RefSeq" id="WP_067584119.1">
    <property type="nucleotide sequence ID" value="NZ_JAAGNC010000212.1"/>
</dbReference>
<evidence type="ECO:0000313" key="3">
    <source>
        <dbReference type="Proteomes" id="UP000470404"/>
    </source>
</evidence>
<name>A0ABX0C6X2_9PSEU</name>
<keyword evidence="3" id="KW-1185">Reference proteome</keyword>
<reference evidence="2 3" key="1">
    <citation type="submission" date="2020-01" db="EMBL/GenBank/DDBJ databases">
        <title>Insect and environment-associated Actinomycetes.</title>
        <authorList>
            <person name="Currrie C."/>
            <person name="Chevrette M."/>
            <person name="Carlson C."/>
            <person name="Stubbendieck R."/>
            <person name="Wendt-Pienkowski E."/>
        </authorList>
    </citation>
    <scope>NUCLEOTIDE SEQUENCE [LARGE SCALE GENOMIC DNA]</scope>
    <source>
        <strain evidence="2 3">SID8386</strain>
    </source>
</reference>
<sequence length="306" mass="35109">MNVNPETVHAEREPSLIVTTADEVVATFKVTEAMERKFKNWHDDESRSQVVDLVTRHRTAELYRLTLDDVRRVCTSTDHALGNVERRKAESVAKARDWWPKFAFTHVMHHYLEQQQELPTWQHLRQYLLGTDEGMFLLGNDATELSNELLHDGVPQDLARDAIQWRVGNAYYSFLREVYTIVTLRSRGLDVRVHPLADALFRVDAWMDNTVISLFVENENYRRQKGLPPTGRKDRPSDLLRGALQPFRFYDIELGRATAWGEVHLPSNTMLDRATAALQAARSQSDRGTSAFAGIDHDRPQGSQSV</sequence>
<comment type="caution">
    <text evidence="2">The sequence shown here is derived from an EMBL/GenBank/DDBJ whole genome shotgun (WGS) entry which is preliminary data.</text>
</comment>
<dbReference type="Proteomes" id="UP000470404">
    <property type="component" value="Unassembled WGS sequence"/>
</dbReference>
<gene>
    <name evidence="2" type="ORF">G3I59_44315</name>
</gene>
<feature type="region of interest" description="Disordered" evidence="1">
    <location>
        <begin position="278"/>
        <end position="306"/>
    </location>
</feature>
<dbReference type="EMBL" id="JAAGNC010000212">
    <property type="protein sequence ID" value="NEC62442.1"/>
    <property type="molecule type" value="Genomic_DNA"/>
</dbReference>
<proteinExistence type="predicted"/>
<protein>
    <submittedName>
        <fullName evidence="2">Uncharacterized protein</fullName>
    </submittedName>
</protein>
<evidence type="ECO:0000256" key="1">
    <source>
        <dbReference type="SAM" id="MobiDB-lite"/>
    </source>
</evidence>